<reference evidence="1" key="1">
    <citation type="submission" date="2015-09" db="EMBL/GenBank/DDBJ databases">
        <title>Characteristic of cfr-carrying Staphylococci sciuri and Escherichia Coli in the same livestock farm in China.</title>
        <authorList>
            <person name="Liu X.-Q."/>
            <person name="Liu J.-H."/>
            <person name="Zeng Z.-L."/>
        </authorList>
    </citation>
    <scope>NUCLEOTIDE SEQUENCE</scope>
    <source>
        <strain evidence="1">EP28</strain>
        <plasmid evidence="1">pHNEP28_cfr</plasmid>
    </source>
</reference>
<dbReference type="InterPro" id="IPR025332">
    <property type="entry name" value="DUF4238"/>
</dbReference>
<proteinExistence type="predicted"/>
<dbReference type="EMBL" id="KT845955">
    <property type="protein sequence ID" value="ALJ52323.1"/>
    <property type="molecule type" value="Genomic_DNA"/>
</dbReference>
<protein>
    <recommendedName>
        <fullName evidence="2">DUF4238 domain-containing protein</fullName>
    </recommendedName>
</protein>
<evidence type="ECO:0000313" key="1">
    <source>
        <dbReference type="EMBL" id="ALJ52323.1"/>
    </source>
</evidence>
<keyword evidence="1" id="KW-0614">Plasmid</keyword>
<dbReference type="Pfam" id="PF14022">
    <property type="entry name" value="DUF4238"/>
    <property type="match status" value="1"/>
</dbReference>
<evidence type="ECO:0008006" key="2">
    <source>
        <dbReference type="Google" id="ProtNLM"/>
    </source>
</evidence>
<dbReference type="AlphaFoldDB" id="A0A1D6XU12"/>
<organism evidence="1">
    <name type="scientific">Escherichia coli</name>
    <dbReference type="NCBI Taxonomy" id="562"/>
    <lineage>
        <taxon>Bacteria</taxon>
        <taxon>Pseudomonadati</taxon>
        <taxon>Pseudomonadota</taxon>
        <taxon>Gammaproteobacteria</taxon>
        <taxon>Enterobacterales</taxon>
        <taxon>Enterobacteriaceae</taxon>
        <taxon>Escherichia</taxon>
    </lineage>
</organism>
<name>A0A1D6XU12_ECOLX</name>
<sequence>MISEPVGSFNQRENVMDYTKNQHVLSQWVLRNFRSDDTALYAKEKQRVWCHTVYMTPEKENVLHTQPLPISSVAVSKNCFRLIDAETGQPFDIEDELGVYERLLAGIVNDIIHEHNFSRLRHTHPDDFPVEKLTSFAVMQLMLNLHNPQNKNPYKQEMLEQFHADIQDHLSEYIHSINQLPHSNPELMDDHFYRKILRVANSASSDENKCRALFVLFGLLSTLNKPTLYDKINKLRNNIFTGIHTIEVIHTGHDFDSTEPRPAFAIAPNVFCIYKDENRIYLPLSHNITLCFITGTALHFRPRIDVFSPRPERLKCCHDRSLNFYNVSFDYIDNVMTTIDMYNVGTSSTFYSAYELSKLNEYLDKQQQDHDYYYTPENPVKWQPAQTVT</sequence>
<geneLocation type="plasmid" evidence="1">
    <name>pHNEP28_cfr</name>
</geneLocation>
<accession>A0A1D6XU12</accession>